<reference evidence="2" key="1">
    <citation type="submission" date="2021-01" db="EMBL/GenBank/DDBJ databases">
        <authorList>
            <person name="Corre E."/>
            <person name="Pelletier E."/>
            <person name="Niang G."/>
            <person name="Scheremetjew M."/>
            <person name="Finn R."/>
            <person name="Kale V."/>
            <person name="Holt S."/>
            <person name="Cochrane G."/>
            <person name="Meng A."/>
            <person name="Brown T."/>
            <person name="Cohen L."/>
        </authorList>
    </citation>
    <scope>NUCLEOTIDE SEQUENCE</scope>
    <source>
        <strain evidence="2">NIES-381</strain>
    </source>
</reference>
<name>A0A7S1IKF9_9EUGL</name>
<sequence>MQCITIMIGMIHSSVVHILASLNTVLSFRPTPLLFIDVPEGPQACASLVAHPRIHEQSNTLNSSAPSPLGIFPRSGHLLCLASGQVPRGTLAYWDAVCMPVFMWTGPGAEGNKDHRTLDGLTRYTPL</sequence>
<accession>A0A7S1IKF9</accession>
<dbReference type="AlphaFoldDB" id="A0A7S1IKF9"/>
<organism evidence="2">
    <name type="scientific">Eutreptiella gymnastica</name>
    <dbReference type="NCBI Taxonomy" id="73025"/>
    <lineage>
        <taxon>Eukaryota</taxon>
        <taxon>Discoba</taxon>
        <taxon>Euglenozoa</taxon>
        <taxon>Euglenida</taxon>
        <taxon>Spirocuta</taxon>
        <taxon>Euglenophyceae</taxon>
        <taxon>Eutreptiales</taxon>
        <taxon>Eutreptiaceae</taxon>
        <taxon>Eutreptiella</taxon>
    </lineage>
</organism>
<protein>
    <submittedName>
        <fullName evidence="2">Uncharacterized protein</fullName>
    </submittedName>
</protein>
<keyword evidence="1" id="KW-0732">Signal</keyword>
<feature type="signal peptide" evidence="1">
    <location>
        <begin position="1"/>
        <end position="27"/>
    </location>
</feature>
<evidence type="ECO:0000256" key="1">
    <source>
        <dbReference type="SAM" id="SignalP"/>
    </source>
</evidence>
<evidence type="ECO:0000313" key="2">
    <source>
        <dbReference type="EMBL" id="CAD9015174.1"/>
    </source>
</evidence>
<gene>
    <name evidence="2" type="ORF">EGYM00392_LOCUS26280</name>
</gene>
<proteinExistence type="predicted"/>
<dbReference type="EMBL" id="HBGA01070213">
    <property type="protein sequence ID" value="CAD9015174.1"/>
    <property type="molecule type" value="Transcribed_RNA"/>
</dbReference>
<feature type="chain" id="PRO_5031041716" evidence="1">
    <location>
        <begin position="28"/>
        <end position="127"/>
    </location>
</feature>